<organism evidence="10 11">
    <name type="scientific">Fomitopsis schrenkii</name>
    <name type="common">Brown rot fungus</name>
    <dbReference type="NCBI Taxonomy" id="2126942"/>
    <lineage>
        <taxon>Eukaryota</taxon>
        <taxon>Fungi</taxon>
        <taxon>Dikarya</taxon>
        <taxon>Basidiomycota</taxon>
        <taxon>Agaricomycotina</taxon>
        <taxon>Agaricomycetes</taxon>
        <taxon>Polyporales</taxon>
        <taxon>Fomitopsis</taxon>
    </lineage>
</organism>
<dbReference type="SUPFAM" id="SSF54928">
    <property type="entry name" value="RNA-binding domain, RBD"/>
    <property type="match status" value="1"/>
</dbReference>
<dbReference type="HOGENOM" id="CLU_025002_0_0_1"/>
<evidence type="ECO:0000256" key="1">
    <source>
        <dbReference type="ARBA" id="ARBA00004123"/>
    </source>
</evidence>
<dbReference type="InterPro" id="IPR035979">
    <property type="entry name" value="RBD_domain_sf"/>
</dbReference>
<feature type="compositionally biased region" description="Polar residues" evidence="7">
    <location>
        <begin position="69"/>
        <end position="78"/>
    </location>
</feature>
<gene>
    <name evidence="10" type="ORF">FOMPIDRAFT_1126354</name>
</gene>
<dbReference type="PROSITE" id="PS50174">
    <property type="entry name" value="G_PATCH"/>
    <property type="match status" value="1"/>
</dbReference>
<accession>S8E051</accession>
<evidence type="ECO:0000259" key="8">
    <source>
        <dbReference type="PROSITE" id="PS50102"/>
    </source>
</evidence>
<evidence type="ECO:0000256" key="5">
    <source>
        <dbReference type="ARBA" id="ARBA00023242"/>
    </source>
</evidence>
<sequence>GWSASLAFAPVRRNPAQKPKPAVVRLPVGAAIAQAQSSTATVSSSAVISSTAVVFAPPALVELKKEETLPTNQSQTQGWGKKVKPPSMVLDEDVNGFKAQRGERRGGGGKKKGRKNKNAPVIAVWDPTEVYDPMRPNDYNEYKNFKRREQEERREQIIAERRRVEERKRMRRSSSYSDSYGSGSEDERPRKTGRFEEPDEDYDRPRGLGSGVPSVPPPAAVDVNLTGDEAYQRRLAMSMGLRPAASTALAPAFTPPAPGFTSSSPAFTSPAPALAPSAPSFFPSASNTPPHMVSPPVLPRSFHAPSVPATAEDDDDIPGLSIPSHNQPPGPVPPIPHTGEEAFLRRAAMASMGSRQEPPQLELEAPSLAYNPFAPPASVPPPPAPAPGGLSEEKVRSSREAAAAIAAKLRALAPPAGSPEPSSSASPKPEDAPYKKPDPQGFAARLMAKWGHKEGQGLGADGSGIVHALTVEQVAGGKGKGKDNGKSLGLGSKMGKIVNLNEDAKTREDRERFGEPSRVVVLTNMVGLDDVEDEDLRDDIGGECSKNGTVERVIVHPLYPAPDDPSDAVRIFVLFAGPAGAWKTVRELDGRYFGGRQVRARYFPEARFNQFDFDAPL</sequence>
<keyword evidence="2" id="KW-0507">mRNA processing</keyword>
<dbReference type="GO" id="GO:0003723">
    <property type="term" value="F:RNA binding"/>
    <property type="evidence" value="ECO:0007669"/>
    <property type="project" value="UniProtKB-UniRule"/>
</dbReference>
<comment type="subcellular location">
    <subcellularLocation>
        <location evidence="1">Nucleus</location>
    </subcellularLocation>
</comment>
<feature type="region of interest" description="Disordered" evidence="7">
    <location>
        <begin position="1"/>
        <end position="20"/>
    </location>
</feature>
<dbReference type="SMART" id="SM00361">
    <property type="entry name" value="RRM_1"/>
    <property type="match status" value="1"/>
</dbReference>
<evidence type="ECO:0008006" key="12">
    <source>
        <dbReference type="Google" id="ProtNLM"/>
    </source>
</evidence>
<dbReference type="PANTHER" id="PTHR13288:SF8">
    <property type="entry name" value="SPLICING FACTOR 45"/>
    <property type="match status" value="1"/>
</dbReference>
<feature type="non-terminal residue" evidence="10">
    <location>
        <position position="1"/>
    </location>
</feature>
<evidence type="ECO:0000256" key="6">
    <source>
        <dbReference type="PROSITE-ProRule" id="PRU00176"/>
    </source>
</evidence>
<reference evidence="10 11" key="1">
    <citation type="journal article" date="2012" name="Science">
        <title>The Paleozoic origin of enzymatic lignin decomposition reconstructed from 31 fungal genomes.</title>
        <authorList>
            <person name="Floudas D."/>
            <person name="Binder M."/>
            <person name="Riley R."/>
            <person name="Barry K."/>
            <person name="Blanchette R.A."/>
            <person name="Henrissat B."/>
            <person name="Martinez A.T."/>
            <person name="Otillar R."/>
            <person name="Spatafora J.W."/>
            <person name="Yadav J.S."/>
            <person name="Aerts A."/>
            <person name="Benoit I."/>
            <person name="Boyd A."/>
            <person name="Carlson A."/>
            <person name="Copeland A."/>
            <person name="Coutinho P.M."/>
            <person name="de Vries R.P."/>
            <person name="Ferreira P."/>
            <person name="Findley K."/>
            <person name="Foster B."/>
            <person name="Gaskell J."/>
            <person name="Glotzer D."/>
            <person name="Gorecki P."/>
            <person name="Heitman J."/>
            <person name="Hesse C."/>
            <person name="Hori C."/>
            <person name="Igarashi K."/>
            <person name="Jurgens J.A."/>
            <person name="Kallen N."/>
            <person name="Kersten P."/>
            <person name="Kohler A."/>
            <person name="Kuees U."/>
            <person name="Kumar T.K.A."/>
            <person name="Kuo A."/>
            <person name="LaButti K."/>
            <person name="Larrondo L.F."/>
            <person name="Lindquist E."/>
            <person name="Ling A."/>
            <person name="Lombard V."/>
            <person name="Lucas S."/>
            <person name="Lundell T."/>
            <person name="Martin R."/>
            <person name="McLaughlin D.J."/>
            <person name="Morgenstern I."/>
            <person name="Morin E."/>
            <person name="Murat C."/>
            <person name="Nagy L.G."/>
            <person name="Nolan M."/>
            <person name="Ohm R.A."/>
            <person name="Patyshakuliyeva A."/>
            <person name="Rokas A."/>
            <person name="Ruiz-Duenas F.J."/>
            <person name="Sabat G."/>
            <person name="Salamov A."/>
            <person name="Samejima M."/>
            <person name="Schmutz J."/>
            <person name="Slot J.C."/>
            <person name="St John F."/>
            <person name="Stenlid J."/>
            <person name="Sun H."/>
            <person name="Sun S."/>
            <person name="Syed K."/>
            <person name="Tsang A."/>
            <person name="Wiebenga A."/>
            <person name="Young D."/>
            <person name="Pisabarro A."/>
            <person name="Eastwood D.C."/>
            <person name="Martin F."/>
            <person name="Cullen D."/>
            <person name="Grigoriev I.V."/>
            <person name="Hibbett D.S."/>
        </authorList>
    </citation>
    <scope>NUCLEOTIDE SEQUENCE</scope>
    <source>
        <strain evidence="11">FP-58527</strain>
    </source>
</reference>
<keyword evidence="3 6" id="KW-0694">RNA-binding</keyword>
<name>S8E051_FOMSC</name>
<evidence type="ECO:0000313" key="11">
    <source>
        <dbReference type="Proteomes" id="UP000015241"/>
    </source>
</evidence>
<dbReference type="InterPro" id="IPR040052">
    <property type="entry name" value="RBM17"/>
</dbReference>
<feature type="domain" description="G-patch" evidence="9">
    <location>
        <begin position="439"/>
        <end position="493"/>
    </location>
</feature>
<feature type="compositionally biased region" description="Basic residues" evidence="7">
    <location>
        <begin position="107"/>
        <end position="117"/>
    </location>
</feature>
<dbReference type="AlphaFoldDB" id="S8E051"/>
<dbReference type="PROSITE" id="PS50102">
    <property type="entry name" value="RRM"/>
    <property type="match status" value="1"/>
</dbReference>
<dbReference type="Pfam" id="PF01585">
    <property type="entry name" value="G-patch"/>
    <property type="match status" value="1"/>
</dbReference>
<feature type="region of interest" description="Disordered" evidence="7">
    <location>
        <begin position="66"/>
        <end position="221"/>
    </location>
</feature>
<dbReference type="STRING" id="743788.S8E051"/>
<dbReference type="SMART" id="SM00443">
    <property type="entry name" value="G_patch"/>
    <property type="match status" value="1"/>
</dbReference>
<dbReference type="eggNOG" id="KOG1996">
    <property type="taxonomic scope" value="Eukaryota"/>
</dbReference>
<dbReference type="EMBL" id="KE504164">
    <property type="protein sequence ID" value="EPS98596.1"/>
    <property type="molecule type" value="Genomic_DNA"/>
</dbReference>
<feature type="compositionally biased region" description="Low complexity" evidence="7">
    <location>
        <begin position="401"/>
        <end position="427"/>
    </location>
</feature>
<proteinExistence type="predicted"/>
<dbReference type="InterPro" id="IPR003954">
    <property type="entry name" value="RRM_euk-type"/>
</dbReference>
<dbReference type="OrthoDB" id="5411533at2759"/>
<dbReference type="InParanoid" id="S8E051"/>
<keyword evidence="11" id="KW-1185">Reference proteome</keyword>
<dbReference type="FunFam" id="3.30.70.330:FF:000382">
    <property type="entry name" value="G-patch domain-containing protein"/>
    <property type="match status" value="1"/>
</dbReference>
<dbReference type="Proteomes" id="UP000015241">
    <property type="component" value="Unassembled WGS sequence"/>
</dbReference>
<feature type="region of interest" description="Disordered" evidence="7">
    <location>
        <begin position="292"/>
        <end position="338"/>
    </location>
</feature>
<keyword evidence="5" id="KW-0539">Nucleus</keyword>
<evidence type="ECO:0000313" key="10">
    <source>
        <dbReference type="EMBL" id="EPS98596.1"/>
    </source>
</evidence>
<dbReference type="PANTHER" id="PTHR13288">
    <property type="entry name" value="SPLICING FACTOR 45 SPF45"/>
    <property type="match status" value="1"/>
</dbReference>
<evidence type="ECO:0000256" key="4">
    <source>
        <dbReference type="ARBA" id="ARBA00023187"/>
    </source>
</evidence>
<feature type="compositionally biased region" description="Basic and acidic residues" evidence="7">
    <location>
        <begin position="185"/>
        <end position="196"/>
    </location>
</feature>
<evidence type="ECO:0000256" key="7">
    <source>
        <dbReference type="SAM" id="MobiDB-lite"/>
    </source>
</evidence>
<feature type="domain" description="RRM" evidence="8">
    <location>
        <begin position="518"/>
        <end position="605"/>
    </location>
</feature>
<feature type="compositionally biased region" description="Low complexity" evidence="7">
    <location>
        <begin position="173"/>
        <end position="183"/>
    </location>
</feature>
<dbReference type="GO" id="GO:0045292">
    <property type="term" value="P:mRNA cis splicing, via spliceosome"/>
    <property type="evidence" value="ECO:0007669"/>
    <property type="project" value="InterPro"/>
</dbReference>
<dbReference type="Gene3D" id="3.30.70.330">
    <property type="match status" value="1"/>
</dbReference>
<dbReference type="InterPro" id="IPR000467">
    <property type="entry name" value="G_patch_dom"/>
</dbReference>
<feature type="compositionally biased region" description="Pro residues" evidence="7">
    <location>
        <begin position="326"/>
        <end position="336"/>
    </location>
</feature>
<protein>
    <recommendedName>
        <fullName evidence="12">G-patch domain-containing protein</fullName>
    </recommendedName>
</protein>
<evidence type="ECO:0000259" key="9">
    <source>
        <dbReference type="PROSITE" id="PS50174"/>
    </source>
</evidence>
<evidence type="ECO:0000256" key="2">
    <source>
        <dbReference type="ARBA" id="ARBA00022664"/>
    </source>
</evidence>
<dbReference type="InterPro" id="IPR000504">
    <property type="entry name" value="RRM_dom"/>
</dbReference>
<feature type="compositionally biased region" description="Pro residues" evidence="7">
    <location>
        <begin position="373"/>
        <end position="386"/>
    </location>
</feature>
<dbReference type="GO" id="GO:0071011">
    <property type="term" value="C:precatalytic spliceosome"/>
    <property type="evidence" value="ECO:0007669"/>
    <property type="project" value="TreeGrafter"/>
</dbReference>
<feature type="region of interest" description="Disordered" evidence="7">
    <location>
        <begin position="372"/>
        <end position="439"/>
    </location>
</feature>
<feature type="compositionally biased region" description="Basic and acidic residues" evidence="7">
    <location>
        <begin position="138"/>
        <end position="168"/>
    </location>
</feature>
<evidence type="ECO:0000256" key="3">
    <source>
        <dbReference type="ARBA" id="ARBA00022884"/>
    </source>
</evidence>
<keyword evidence="4" id="KW-0508">mRNA splicing</keyword>
<dbReference type="CDD" id="cd12374">
    <property type="entry name" value="RRM_UHM_SPF45_PUF60"/>
    <property type="match status" value="1"/>
</dbReference>
<feature type="compositionally biased region" description="Basic and acidic residues" evidence="7">
    <location>
        <begin position="428"/>
        <end position="438"/>
    </location>
</feature>
<dbReference type="InterPro" id="IPR012677">
    <property type="entry name" value="Nucleotide-bd_a/b_plait_sf"/>
</dbReference>